<dbReference type="Gene3D" id="3.30.200.20">
    <property type="entry name" value="Phosphorylase Kinase, domain 1"/>
    <property type="match status" value="1"/>
</dbReference>
<protein>
    <submittedName>
        <fullName evidence="4">Serine/threonine protein kinase</fullName>
    </submittedName>
</protein>
<organism evidence="4 5">
    <name type="scientific">Phytophthora nicotianae P1976</name>
    <dbReference type="NCBI Taxonomy" id="1317066"/>
    <lineage>
        <taxon>Eukaryota</taxon>
        <taxon>Sar</taxon>
        <taxon>Stramenopiles</taxon>
        <taxon>Oomycota</taxon>
        <taxon>Peronosporomycetes</taxon>
        <taxon>Peronosporales</taxon>
        <taxon>Peronosporaceae</taxon>
        <taxon>Phytophthora</taxon>
    </lineage>
</organism>
<evidence type="ECO:0000259" key="3">
    <source>
        <dbReference type="PROSITE" id="PS50011"/>
    </source>
</evidence>
<keyword evidence="1" id="KW-0812">Transmembrane</keyword>
<dbReference type="InterPro" id="IPR051681">
    <property type="entry name" value="Ser/Thr_Kinases-Pseudokinases"/>
</dbReference>
<keyword evidence="2" id="KW-0732">Signal</keyword>
<keyword evidence="1" id="KW-0472">Membrane</keyword>
<dbReference type="Proteomes" id="UP000028582">
    <property type="component" value="Unassembled WGS sequence"/>
</dbReference>
<feature type="signal peptide" evidence="2">
    <location>
        <begin position="1"/>
        <end position="21"/>
    </location>
</feature>
<evidence type="ECO:0000256" key="1">
    <source>
        <dbReference type="SAM" id="Phobius"/>
    </source>
</evidence>
<evidence type="ECO:0000313" key="5">
    <source>
        <dbReference type="Proteomes" id="UP000028582"/>
    </source>
</evidence>
<feature type="domain" description="Protein kinase" evidence="3">
    <location>
        <begin position="374"/>
        <end position="645"/>
    </location>
</feature>
<proteinExistence type="predicted"/>
<dbReference type="EMBL" id="ANJA01000236">
    <property type="protein sequence ID" value="ETO84822.1"/>
    <property type="molecule type" value="Genomic_DNA"/>
</dbReference>
<keyword evidence="1" id="KW-1133">Transmembrane helix</keyword>
<dbReference type="PANTHER" id="PTHR44329:SF214">
    <property type="entry name" value="PROTEIN KINASE DOMAIN-CONTAINING PROTEIN"/>
    <property type="match status" value="1"/>
</dbReference>
<evidence type="ECO:0000313" key="4">
    <source>
        <dbReference type="EMBL" id="ETO84822.1"/>
    </source>
</evidence>
<dbReference type="InterPro" id="IPR011009">
    <property type="entry name" value="Kinase-like_dom_sf"/>
</dbReference>
<feature type="transmembrane region" description="Helical" evidence="1">
    <location>
        <begin position="243"/>
        <end position="266"/>
    </location>
</feature>
<dbReference type="GO" id="GO:0004674">
    <property type="term" value="F:protein serine/threonine kinase activity"/>
    <property type="evidence" value="ECO:0007669"/>
    <property type="project" value="UniProtKB-KW"/>
</dbReference>
<gene>
    <name evidence="4" type="ORF">F444_01336</name>
</gene>
<dbReference type="InterPro" id="IPR008271">
    <property type="entry name" value="Ser/Thr_kinase_AS"/>
</dbReference>
<feature type="transmembrane region" description="Helical" evidence="1">
    <location>
        <begin position="278"/>
        <end position="309"/>
    </location>
</feature>
<name>A0A081B111_PHYNI</name>
<keyword evidence="4" id="KW-0418">Kinase</keyword>
<dbReference type="PROSITE" id="PS00108">
    <property type="entry name" value="PROTEIN_KINASE_ST"/>
    <property type="match status" value="1"/>
</dbReference>
<dbReference type="OrthoDB" id="123677at2759"/>
<dbReference type="GO" id="GO:0005524">
    <property type="term" value="F:ATP binding"/>
    <property type="evidence" value="ECO:0007669"/>
    <property type="project" value="InterPro"/>
</dbReference>
<dbReference type="Gene3D" id="1.10.510.10">
    <property type="entry name" value="Transferase(Phosphotransferase) domain 1"/>
    <property type="match status" value="1"/>
</dbReference>
<dbReference type="SMART" id="SM00220">
    <property type="entry name" value="S_TKc"/>
    <property type="match status" value="1"/>
</dbReference>
<accession>A0A081B111</accession>
<dbReference type="PANTHER" id="PTHR44329">
    <property type="entry name" value="SERINE/THREONINE-PROTEIN KINASE TNNI3K-RELATED"/>
    <property type="match status" value="1"/>
</dbReference>
<keyword evidence="4" id="KW-0808">Transferase</keyword>
<evidence type="ECO:0000256" key="2">
    <source>
        <dbReference type="SAM" id="SignalP"/>
    </source>
</evidence>
<comment type="caution">
    <text evidence="4">The sequence shown here is derived from an EMBL/GenBank/DDBJ whole genome shotgun (WGS) entry which is preliminary data.</text>
</comment>
<dbReference type="PROSITE" id="PS50011">
    <property type="entry name" value="PROTEIN_KINASE_DOM"/>
    <property type="match status" value="1"/>
</dbReference>
<reference evidence="4 5" key="1">
    <citation type="submission" date="2013-11" db="EMBL/GenBank/DDBJ databases">
        <title>The Genome Sequence of Phytophthora parasitica P1976.</title>
        <authorList>
            <consortium name="The Broad Institute Genomics Platform"/>
            <person name="Russ C."/>
            <person name="Tyler B."/>
            <person name="Panabieres F."/>
            <person name="Shan W."/>
            <person name="Tripathy S."/>
            <person name="Grunwald N."/>
            <person name="Machado M."/>
            <person name="Johnson C.S."/>
            <person name="Walker B."/>
            <person name="Young S."/>
            <person name="Zeng Q."/>
            <person name="Gargeya S."/>
            <person name="Fitzgerald M."/>
            <person name="Haas B."/>
            <person name="Abouelleil A."/>
            <person name="Allen A.W."/>
            <person name="Alvarado L."/>
            <person name="Arachchi H.M."/>
            <person name="Berlin A.M."/>
            <person name="Chapman S.B."/>
            <person name="Gainer-Dewar J."/>
            <person name="Goldberg J."/>
            <person name="Griggs A."/>
            <person name="Gujja S."/>
            <person name="Hansen M."/>
            <person name="Howarth C."/>
            <person name="Imamovic A."/>
            <person name="Ireland A."/>
            <person name="Larimer J."/>
            <person name="McCowan C."/>
            <person name="Murphy C."/>
            <person name="Pearson M."/>
            <person name="Poon T.W."/>
            <person name="Priest M."/>
            <person name="Roberts A."/>
            <person name="Saif S."/>
            <person name="Shea T."/>
            <person name="Sisk P."/>
            <person name="Sykes S."/>
            <person name="Wortman J."/>
            <person name="Nusbaum C."/>
            <person name="Birren B."/>
        </authorList>
    </citation>
    <scope>NUCLEOTIDE SEQUENCE [LARGE SCALE GENOMIC DNA]</scope>
    <source>
        <strain evidence="4 5">P1976</strain>
    </source>
</reference>
<dbReference type="Pfam" id="PF00069">
    <property type="entry name" value="Pkinase"/>
    <property type="match status" value="1"/>
</dbReference>
<sequence>MRSQRLAVILVLLGFLQHAAAIVPDVFAYFLANECARVPNRVDLEYGKECNNGCETRSDVAWKSVSHSCRADNYEEILWKVFDGSSFLVQEAYTNDCETRLEATSLLASGSCEQVTMYVEEWGYALYAIIDASEMTSVQYFTDEYCDSPRGETVPLTKLISAQNTTINPAILNTNKCDENMYRWKYCSRTSPCNSVNYVSGISSDVGSNSNTTSSAGSANPIATDDPDKKILPAESSASSNNVGLIVGIAGGVLAVILLVLAVLCYRRRLNRLAGGVFAVLLAVLAFVLYTIAGGIFVAILVVLTFVYYRRRSRSLDNTDHDTSQNEYLDQYTPAADQQQTPILESRSINEPQGQFGLWNDDIITTKRISRRDVQIQNLLSRGAFGEVYTGVFNNKRVAVKMLSPDTRGNMSHVNNFLAEAKMTASMDHPHIVHFIGVAWDSLSDLFVVMEYMEGGDLRTLLTEFETANRPTGIDREKATIAFHVCHALAYIHSLSPPVIHRDLKSRNILLNHAMEAKLSDFGISRERLNQTMTAGVGTSLWMAPEVMLGKKYDDKADMFSFGVVLSELDLHTLPYTQAEEKNRDLNGRKLPEAAILHQVVMGTLSVDFSEGPLSIAELGRACVSVDSTLRPTAAEALYKLQIALAQAGY</sequence>
<dbReference type="AlphaFoldDB" id="A0A081B111"/>
<dbReference type="InterPro" id="IPR000719">
    <property type="entry name" value="Prot_kinase_dom"/>
</dbReference>
<keyword evidence="4" id="KW-0723">Serine/threonine-protein kinase</keyword>
<dbReference type="SUPFAM" id="SSF56112">
    <property type="entry name" value="Protein kinase-like (PK-like)"/>
    <property type="match status" value="1"/>
</dbReference>
<feature type="chain" id="PRO_5001754681" evidence="2">
    <location>
        <begin position="22"/>
        <end position="650"/>
    </location>
</feature>